<evidence type="ECO:0000256" key="4">
    <source>
        <dbReference type="SAM" id="MobiDB-lite"/>
    </source>
</evidence>
<dbReference type="KEGG" id="acoc:108694534"/>
<keyword evidence="3" id="KW-0863">Zinc-finger</keyword>
<evidence type="ECO:0000313" key="7">
    <source>
        <dbReference type="EMBL" id="KYM89777.1"/>
    </source>
</evidence>
<accession>A0A195BRX0</accession>
<dbReference type="InterPro" id="IPR011333">
    <property type="entry name" value="SKP1/BTB/POZ_sf"/>
</dbReference>
<evidence type="ECO:0000256" key="3">
    <source>
        <dbReference type="PROSITE-ProRule" id="PRU00042"/>
    </source>
</evidence>
<feature type="compositionally biased region" description="Basic residues" evidence="4">
    <location>
        <begin position="152"/>
        <end position="162"/>
    </location>
</feature>
<evidence type="ECO:0000256" key="2">
    <source>
        <dbReference type="ARBA" id="ARBA00023242"/>
    </source>
</evidence>
<dbReference type="Proteomes" id="UP000078540">
    <property type="component" value="Unassembled WGS sequence"/>
</dbReference>
<dbReference type="SMART" id="SM00355">
    <property type="entry name" value="ZnF_C2H2"/>
    <property type="match status" value="2"/>
</dbReference>
<dbReference type="GO" id="GO:0048468">
    <property type="term" value="P:cell development"/>
    <property type="evidence" value="ECO:0007669"/>
    <property type="project" value="UniProtKB-ARBA"/>
</dbReference>
<comment type="subcellular location">
    <subcellularLocation>
        <location evidence="1">Nucleus</location>
    </subcellularLocation>
</comment>
<dbReference type="Gene3D" id="3.30.160.60">
    <property type="entry name" value="Classic Zinc Finger"/>
    <property type="match status" value="2"/>
</dbReference>
<dbReference type="InterPro" id="IPR015318">
    <property type="entry name" value="Znf_GAGA-bd_fac"/>
</dbReference>
<dbReference type="Pfam" id="PF09237">
    <property type="entry name" value="GAGA"/>
    <property type="match status" value="2"/>
</dbReference>
<keyword evidence="2" id="KW-0539">Nucleus</keyword>
<dbReference type="GO" id="GO:0003006">
    <property type="term" value="P:developmental process involved in reproduction"/>
    <property type="evidence" value="ECO:0007669"/>
    <property type="project" value="UniProtKB-ARBA"/>
</dbReference>
<dbReference type="GO" id="GO:0008270">
    <property type="term" value="F:zinc ion binding"/>
    <property type="evidence" value="ECO:0007669"/>
    <property type="project" value="UniProtKB-KW"/>
</dbReference>
<protein>
    <submittedName>
        <fullName evidence="7">Transcription factor GAGA</fullName>
    </submittedName>
</protein>
<feature type="compositionally biased region" description="Polar residues" evidence="4">
    <location>
        <begin position="136"/>
        <end position="150"/>
    </location>
</feature>
<dbReference type="SUPFAM" id="SSF54695">
    <property type="entry name" value="POZ domain"/>
    <property type="match status" value="1"/>
</dbReference>
<dbReference type="Pfam" id="PF00651">
    <property type="entry name" value="BTB"/>
    <property type="match status" value="1"/>
</dbReference>
<dbReference type="PROSITE" id="PS50097">
    <property type="entry name" value="BTB"/>
    <property type="match status" value="1"/>
</dbReference>
<dbReference type="InterPro" id="IPR000210">
    <property type="entry name" value="BTB/POZ_dom"/>
</dbReference>
<dbReference type="PROSITE" id="PS50157">
    <property type="entry name" value="ZINC_FINGER_C2H2_2"/>
    <property type="match status" value="1"/>
</dbReference>
<feature type="compositionally biased region" description="Polar residues" evidence="4">
    <location>
        <begin position="215"/>
        <end position="235"/>
    </location>
</feature>
<reference evidence="7 8" key="1">
    <citation type="submission" date="2015-09" db="EMBL/GenBank/DDBJ databases">
        <title>Atta colombica WGS genome.</title>
        <authorList>
            <person name="Nygaard S."/>
            <person name="Hu H."/>
            <person name="Boomsma J."/>
            <person name="Zhang G."/>
        </authorList>
    </citation>
    <scope>NUCLEOTIDE SEQUENCE [LARGE SCALE GENOMIC DNA]</scope>
    <source>
        <strain evidence="7">Treedump-2</strain>
        <tissue evidence="7">Whole body</tissue>
    </source>
</reference>
<evidence type="ECO:0000256" key="1">
    <source>
        <dbReference type="ARBA" id="ARBA00004123"/>
    </source>
</evidence>
<dbReference type="PROSITE" id="PS00028">
    <property type="entry name" value="ZINC_FINGER_C2H2_1"/>
    <property type="match status" value="1"/>
</dbReference>
<evidence type="ECO:0000259" key="5">
    <source>
        <dbReference type="PROSITE" id="PS50097"/>
    </source>
</evidence>
<dbReference type="FunFam" id="3.30.710.10:FF:000096">
    <property type="entry name" value="Trithorax-like, isoform C"/>
    <property type="match status" value="1"/>
</dbReference>
<dbReference type="PANTHER" id="PTHR23110">
    <property type="entry name" value="BTB DOMAIN TRANSCRIPTION FACTOR"/>
    <property type="match status" value="1"/>
</dbReference>
<dbReference type="GO" id="GO:0005634">
    <property type="term" value="C:nucleus"/>
    <property type="evidence" value="ECO:0007669"/>
    <property type="project" value="UniProtKB-SubCell"/>
</dbReference>
<dbReference type="STRING" id="520822.A0A195BRX0"/>
<dbReference type="AlphaFoldDB" id="A0A195BRX0"/>
<feature type="domain" description="C2H2-type" evidence="6">
    <location>
        <begin position="427"/>
        <end position="455"/>
    </location>
</feature>
<name>A0A195BRX0_9HYME</name>
<proteinExistence type="predicted"/>
<keyword evidence="3" id="KW-0862">Zinc</keyword>
<dbReference type="SMART" id="SM00225">
    <property type="entry name" value="BTB"/>
    <property type="match status" value="1"/>
</dbReference>
<dbReference type="PANTHER" id="PTHR23110:SF10">
    <property type="entry name" value="TRANSCRIPTION FACTOR GAGA"/>
    <property type="match status" value="1"/>
</dbReference>
<dbReference type="OrthoDB" id="10027872at2759"/>
<organism evidence="7 8">
    <name type="scientific">Atta colombica</name>
    <dbReference type="NCBI Taxonomy" id="520822"/>
    <lineage>
        <taxon>Eukaryota</taxon>
        <taxon>Metazoa</taxon>
        <taxon>Ecdysozoa</taxon>
        <taxon>Arthropoda</taxon>
        <taxon>Hexapoda</taxon>
        <taxon>Insecta</taxon>
        <taxon>Pterygota</taxon>
        <taxon>Neoptera</taxon>
        <taxon>Endopterygota</taxon>
        <taxon>Hymenoptera</taxon>
        <taxon>Apocrita</taxon>
        <taxon>Aculeata</taxon>
        <taxon>Formicoidea</taxon>
        <taxon>Formicidae</taxon>
        <taxon>Myrmicinae</taxon>
        <taxon>Atta</taxon>
    </lineage>
</organism>
<dbReference type="Gene3D" id="3.30.710.10">
    <property type="entry name" value="Potassium Channel Kv1.1, Chain A"/>
    <property type="match status" value="1"/>
</dbReference>
<sequence length="629" mass="66869">MGSSGQLYSLSWGEFSSSLASAVQLLRGDGDLVDVTLAAGGRSFPAHKIVLCAASPFLLDLLKSTPCQHPVVMLAGIGADDLESLLEFVYRGEVSVEPAQLPSLLQAAHCLSIHGLTSSTNILTESGEKVPESAIPTVTNDGVSRTTVNSHPLKRRKKRRKSSSSSGKWQCTRNTADRESRPLDDNNRTMPYENKDDDAMDQTDDAAGNCLVGNYANNHQGGSHSPRLQESSVADNHQAAHQDHVADEESHLHTMMPLQLHIPQFHSSLNMGFPPGMALSGLAATQAASASMNQSKARGASDCPGVCPLCGATLRQARNLRRHLLSSCKFRFNNSVTNAITTTQNSDATTVEIKPEIEGYNDQSSMTYGTDGSNDCEQIVCNPTLPSPTSHEPESAISSPRSIPLSSFEFVLGDGLSKARSLSDQPVSCPLCGAILRQSRNLRRHLELLHFGLGNSNKSGIHARHRRAAAVAAVAAADRASDFGLSSLACVRPTARLDSHLATRSSEASDFSMVTPLASSVSSASSVSLPGNLISTSSSLLSSGDQNGHTLPGATPVTCSTSMVPPTNGIYSSDGGPSMLSCLLPSLPTLPSFSTSHDVFRHGEMLRAGIAYHDSSRQHVRHMQRTDVT</sequence>
<feature type="region of interest" description="Disordered" evidence="4">
    <location>
        <begin position="125"/>
        <end position="243"/>
    </location>
</feature>
<gene>
    <name evidence="7" type="ORF">ALC53_02089</name>
</gene>
<dbReference type="InterPro" id="IPR013087">
    <property type="entry name" value="Znf_C2H2_type"/>
</dbReference>
<keyword evidence="8" id="KW-1185">Reference proteome</keyword>
<dbReference type="InterPro" id="IPR051095">
    <property type="entry name" value="Dros_DevTransReg"/>
</dbReference>
<evidence type="ECO:0000313" key="8">
    <source>
        <dbReference type="Proteomes" id="UP000078540"/>
    </source>
</evidence>
<dbReference type="GO" id="GO:0006357">
    <property type="term" value="P:regulation of transcription by RNA polymerase II"/>
    <property type="evidence" value="ECO:0007669"/>
    <property type="project" value="TreeGrafter"/>
</dbReference>
<evidence type="ECO:0000259" key="6">
    <source>
        <dbReference type="PROSITE" id="PS50157"/>
    </source>
</evidence>
<feature type="domain" description="BTB" evidence="5">
    <location>
        <begin position="33"/>
        <end position="98"/>
    </location>
</feature>
<feature type="compositionally biased region" description="Acidic residues" evidence="4">
    <location>
        <begin position="195"/>
        <end position="204"/>
    </location>
</feature>
<dbReference type="EMBL" id="KQ976417">
    <property type="protein sequence ID" value="KYM89777.1"/>
    <property type="molecule type" value="Genomic_DNA"/>
</dbReference>
<feature type="compositionally biased region" description="Basic and acidic residues" evidence="4">
    <location>
        <begin position="175"/>
        <end position="187"/>
    </location>
</feature>
<dbReference type="GO" id="GO:0048513">
    <property type="term" value="P:animal organ development"/>
    <property type="evidence" value="ECO:0007669"/>
    <property type="project" value="UniProtKB-ARBA"/>
</dbReference>
<keyword evidence="3" id="KW-0479">Metal-binding</keyword>
<dbReference type="CDD" id="cd18315">
    <property type="entry name" value="BTB_POZ_BAB-like"/>
    <property type="match status" value="1"/>
</dbReference>